<feature type="region of interest" description="Disordered" evidence="1">
    <location>
        <begin position="118"/>
        <end position="158"/>
    </location>
</feature>
<dbReference type="Gene3D" id="1.10.287.110">
    <property type="entry name" value="DnaJ domain"/>
    <property type="match status" value="1"/>
</dbReference>
<evidence type="ECO:0000313" key="4">
    <source>
        <dbReference type="Proteomes" id="UP000250266"/>
    </source>
</evidence>
<name>A0A8E2EHK8_9PEZI</name>
<feature type="domain" description="J" evidence="2">
    <location>
        <begin position="9"/>
        <end position="75"/>
    </location>
</feature>
<dbReference type="PROSITE" id="PS50076">
    <property type="entry name" value="DNAJ_2"/>
    <property type="match status" value="1"/>
</dbReference>
<dbReference type="PANTHER" id="PTHR44029:SF1">
    <property type="entry name" value="DNAJ HOMOLOG SUBFAMILY C MEMBER 21"/>
    <property type="match status" value="1"/>
</dbReference>
<dbReference type="InterPro" id="IPR051964">
    <property type="entry name" value="Chaperone_stress_response"/>
</dbReference>
<feature type="compositionally biased region" description="Low complexity" evidence="1">
    <location>
        <begin position="137"/>
        <end position="151"/>
    </location>
</feature>
<dbReference type="EMBL" id="KV744845">
    <property type="protein sequence ID" value="OCK84081.1"/>
    <property type="molecule type" value="Genomic_DNA"/>
</dbReference>
<dbReference type="Pfam" id="PF00226">
    <property type="entry name" value="DnaJ"/>
    <property type="match status" value="1"/>
</dbReference>
<feature type="compositionally biased region" description="Polar residues" evidence="1">
    <location>
        <begin position="319"/>
        <end position="337"/>
    </location>
</feature>
<dbReference type="SUPFAM" id="SSF46565">
    <property type="entry name" value="Chaperone J-domain"/>
    <property type="match status" value="1"/>
</dbReference>
<dbReference type="OrthoDB" id="10250354at2759"/>
<feature type="region of interest" description="Disordered" evidence="1">
    <location>
        <begin position="303"/>
        <end position="656"/>
    </location>
</feature>
<evidence type="ECO:0000259" key="2">
    <source>
        <dbReference type="PROSITE" id="PS50076"/>
    </source>
</evidence>
<evidence type="ECO:0000313" key="3">
    <source>
        <dbReference type="EMBL" id="OCK84081.1"/>
    </source>
</evidence>
<protein>
    <recommendedName>
        <fullName evidence="2">J domain-containing protein</fullName>
    </recommendedName>
</protein>
<dbReference type="PROSITE" id="PS00636">
    <property type="entry name" value="DNAJ_1"/>
    <property type="match status" value="1"/>
</dbReference>
<feature type="region of interest" description="Disordered" evidence="1">
    <location>
        <begin position="194"/>
        <end position="287"/>
    </location>
</feature>
<sequence>MVTIDAKRDYYADLGVNKNADTDTIRRSYRELAKKYHPDKHRDDYATWNAKFQIINAAHEILSDRDQRRKYDIQHTQLLNKQDDAAAARARADAEAKAKMRDEAQRRAATERNIRRAAEAEAARYRAKPNSRPSPFPQHGQPYQQQSYGPPNGADRFSNFAKTTQAGRAPWTTHDDGQARASVFTAWEHIKHNAKAGLNTQSTASGGGNTSGNGENTTNPNLGRSNTSRAKKPGFDPATPGADEKQAAGSFYYTTPRQTRDYRPADFSEDIDSPQNPRMANGYFHNFGTEDDAASKVPFAEGAARERNPYSSTTHERTAFSTESLRRSASTRGSSDNAGFFSEAGQPNSSRPRSAHIYTKKAGSQPKTPTTSGNAKKPFGKVYLSHHDDEDPEVTETYATTREASANMNRSQTSANTGTTQPTSTTQPNIFTVPTTDDGLKFNPNGFKSRSEESINTKFSANDWSGKFQGTPEYFVPPSSTGGAAKGRQSPTRGRASSRRPASQQGTARPPPPPPPPPFFPPPSAPPVNTRPGAASGPQPVKFSPEQWQETFKEATWAYPTKVSTSTSAKRTKHTISRKSSTIPKAATVTDELDDEVFSNSKNTASAESSNSEESSGMDIDTDVPAAPSHASKDKQPSASSTHVSEPKSEGLESLSGLKNVAPLATPADGGLGDLNDLSSTLPFMSGASSSHPKKVSVTVNVDLPAFPKAPEAPAHLTKSTYSSYMTHMSSYMWSWTKFNNAMVAHFVAREEWTKNLSVGWLNATGETSEQPGFPSYMRSLEQDRRVRAHWTVASEKHHAAMQVCEQLRKKAALGLPVV</sequence>
<feature type="compositionally biased region" description="Pro residues" evidence="1">
    <location>
        <begin position="509"/>
        <end position="526"/>
    </location>
</feature>
<organism evidence="3 4">
    <name type="scientific">Lepidopterella palustris CBS 459.81</name>
    <dbReference type="NCBI Taxonomy" id="1314670"/>
    <lineage>
        <taxon>Eukaryota</taxon>
        <taxon>Fungi</taxon>
        <taxon>Dikarya</taxon>
        <taxon>Ascomycota</taxon>
        <taxon>Pezizomycotina</taxon>
        <taxon>Dothideomycetes</taxon>
        <taxon>Pleosporomycetidae</taxon>
        <taxon>Mytilinidiales</taxon>
        <taxon>Argynnaceae</taxon>
        <taxon>Lepidopterella</taxon>
    </lineage>
</organism>
<dbReference type="CDD" id="cd06257">
    <property type="entry name" value="DnaJ"/>
    <property type="match status" value="1"/>
</dbReference>
<dbReference type="PANTHER" id="PTHR44029">
    <property type="entry name" value="DNAJ HOMOLOG SUBFAMILY C MEMBER 21"/>
    <property type="match status" value="1"/>
</dbReference>
<dbReference type="GO" id="GO:0005737">
    <property type="term" value="C:cytoplasm"/>
    <property type="evidence" value="ECO:0007669"/>
    <property type="project" value="TreeGrafter"/>
</dbReference>
<keyword evidence="4" id="KW-1185">Reference proteome</keyword>
<gene>
    <name evidence="3" type="ORF">K432DRAFT_147356</name>
</gene>
<feature type="compositionally biased region" description="Polar residues" evidence="1">
    <location>
        <begin position="397"/>
        <end position="412"/>
    </location>
</feature>
<dbReference type="Proteomes" id="UP000250266">
    <property type="component" value="Unassembled WGS sequence"/>
</dbReference>
<feature type="compositionally biased region" description="Low complexity" evidence="1">
    <location>
        <begin position="599"/>
        <end position="615"/>
    </location>
</feature>
<dbReference type="InterPro" id="IPR018253">
    <property type="entry name" value="DnaJ_domain_CS"/>
</dbReference>
<feature type="compositionally biased region" description="Basic and acidic residues" evidence="1">
    <location>
        <begin position="303"/>
        <end position="318"/>
    </location>
</feature>
<dbReference type="InterPro" id="IPR001623">
    <property type="entry name" value="DnaJ_domain"/>
</dbReference>
<dbReference type="AlphaFoldDB" id="A0A8E2EHK8"/>
<accession>A0A8E2EHK8</accession>
<proteinExistence type="predicted"/>
<dbReference type="PRINTS" id="PR00625">
    <property type="entry name" value="JDOMAIN"/>
</dbReference>
<evidence type="ECO:0000256" key="1">
    <source>
        <dbReference type="SAM" id="MobiDB-lite"/>
    </source>
</evidence>
<reference evidence="3 4" key="1">
    <citation type="journal article" date="2016" name="Nat. Commun.">
        <title>Ectomycorrhizal ecology is imprinted in the genome of the dominant symbiotic fungus Cenococcum geophilum.</title>
        <authorList>
            <consortium name="DOE Joint Genome Institute"/>
            <person name="Peter M."/>
            <person name="Kohler A."/>
            <person name="Ohm R.A."/>
            <person name="Kuo A."/>
            <person name="Krutzmann J."/>
            <person name="Morin E."/>
            <person name="Arend M."/>
            <person name="Barry K.W."/>
            <person name="Binder M."/>
            <person name="Choi C."/>
            <person name="Clum A."/>
            <person name="Copeland A."/>
            <person name="Grisel N."/>
            <person name="Haridas S."/>
            <person name="Kipfer T."/>
            <person name="LaButti K."/>
            <person name="Lindquist E."/>
            <person name="Lipzen A."/>
            <person name="Maire R."/>
            <person name="Meier B."/>
            <person name="Mihaltcheva S."/>
            <person name="Molinier V."/>
            <person name="Murat C."/>
            <person name="Poggeler S."/>
            <person name="Quandt C.A."/>
            <person name="Sperisen C."/>
            <person name="Tritt A."/>
            <person name="Tisserant E."/>
            <person name="Crous P.W."/>
            <person name="Henrissat B."/>
            <person name="Nehls U."/>
            <person name="Egli S."/>
            <person name="Spatafora J.W."/>
            <person name="Grigoriev I.V."/>
            <person name="Martin F.M."/>
        </authorList>
    </citation>
    <scope>NUCLEOTIDE SEQUENCE [LARGE SCALE GENOMIC DNA]</scope>
    <source>
        <strain evidence="3 4">CBS 459.81</strain>
    </source>
</reference>
<feature type="compositionally biased region" description="Low complexity" evidence="1">
    <location>
        <begin position="413"/>
        <end position="429"/>
    </location>
</feature>
<feature type="compositionally biased region" description="Polar residues" evidence="1">
    <location>
        <begin position="365"/>
        <end position="374"/>
    </location>
</feature>
<dbReference type="InterPro" id="IPR036869">
    <property type="entry name" value="J_dom_sf"/>
</dbReference>
<dbReference type="SMART" id="SM00271">
    <property type="entry name" value="DnaJ"/>
    <property type="match status" value="1"/>
</dbReference>